<organism evidence="2 3">
    <name type="scientific">Favolaschia claudopus</name>
    <dbReference type="NCBI Taxonomy" id="2862362"/>
    <lineage>
        <taxon>Eukaryota</taxon>
        <taxon>Fungi</taxon>
        <taxon>Dikarya</taxon>
        <taxon>Basidiomycota</taxon>
        <taxon>Agaricomycotina</taxon>
        <taxon>Agaricomycetes</taxon>
        <taxon>Agaricomycetidae</taxon>
        <taxon>Agaricales</taxon>
        <taxon>Marasmiineae</taxon>
        <taxon>Mycenaceae</taxon>
        <taxon>Favolaschia</taxon>
    </lineage>
</organism>
<dbReference type="Proteomes" id="UP001362999">
    <property type="component" value="Unassembled WGS sequence"/>
</dbReference>
<protein>
    <submittedName>
        <fullName evidence="2">Uncharacterized protein</fullName>
    </submittedName>
</protein>
<evidence type="ECO:0000256" key="1">
    <source>
        <dbReference type="SAM" id="MobiDB-lite"/>
    </source>
</evidence>
<comment type="caution">
    <text evidence="2">The sequence shown here is derived from an EMBL/GenBank/DDBJ whole genome shotgun (WGS) entry which is preliminary data.</text>
</comment>
<evidence type="ECO:0000313" key="3">
    <source>
        <dbReference type="Proteomes" id="UP001362999"/>
    </source>
</evidence>
<reference evidence="2 3" key="1">
    <citation type="journal article" date="2024" name="J Genomics">
        <title>Draft genome sequencing and assembly of Favolaschia claudopus CIRM-BRFM 2984 isolated from oak limbs.</title>
        <authorList>
            <person name="Navarro D."/>
            <person name="Drula E."/>
            <person name="Chaduli D."/>
            <person name="Cazenave R."/>
            <person name="Ahrendt S."/>
            <person name="Wang J."/>
            <person name="Lipzen A."/>
            <person name="Daum C."/>
            <person name="Barry K."/>
            <person name="Grigoriev I.V."/>
            <person name="Favel A."/>
            <person name="Rosso M.N."/>
            <person name="Martin F."/>
        </authorList>
    </citation>
    <scope>NUCLEOTIDE SEQUENCE [LARGE SCALE GENOMIC DNA]</scope>
    <source>
        <strain evidence="2 3">CIRM-BRFM 2984</strain>
    </source>
</reference>
<proteinExistence type="predicted"/>
<accession>A0AAW0A561</accession>
<dbReference type="EMBL" id="JAWWNJ010000085">
    <property type="protein sequence ID" value="KAK7001057.1"/>
    <property type="molecule type" value="Genomic_DNA"/>
</dbReference>
<sequence>MLKAKLPWINSLLTTSKTTAYTQHWRLRGPVRTHVFSCKTLKPMLLSEFAFLNNAHPMDTNYTLVGAMSEILPRHVEPWLLQAFGPIIDAAVNLYPSHLKYGFSASELFRMSICSSKSNDGKLPSKHNLLPVISLLTSTYPAPEAFSDEYEVEYLLVPPVPTSPLATVALPETTSAATLYQIASAHAASLEVNQEESLANLKTRQNPKRVTACRRFSPLRLTRKASRGVRKVVSALYSQGSSEVQAFRRAFYASRKNPFVEGFTSALSLNKDELEFLTRPSRRQSPPGPDEDDDHPSSLFRRSPGPSPPRRRFLLPPTTHGSLFKPSVRYWIGRRKAWIYNQPP</sequence>
<dbReference type="AlphaFoldDB" id="A0AAW0A561"/>
<gene>
    <name evidence="2" type="ORF">R3P38DRAFT_3284854</name>
</gene>
<evidence type="ECO:0000313" key="2">
    <source>
        <dbReference type="EMBL" id="KAK7001057.1"/>
    </source>
</evidence>
<keyword evidence="3" id="KW-1185">Reference proteome</keyword>
<name>A0AAW0A561_9AGAR</name>
<feature type="region of interest" description="Disordered" evidence="1">
    <location>
        <begin position="277"/>
        <end position="318"/>
    </location>
</feature>